<comment type="caution">
    <text evidence="1">The sequence shown here is derived from an EMBL/GenBank/DDBJ whole genome shotgun (WGS) entry which is preliminary data.</text>
</comment>
<evidence type="ECO:0000313" key="2">
    <source>
        <dbReference type="Proteomes" id="UP000569329"/>
    </source>
</evidence>
<dbReference type="EMBL" id="JACGWZ010000001">
    <property type="protein sequence ID" value="MBA8824138.1"/>
    <property type="molecule type" value="Genomic_DNA"/>
</dbReference>
<dbReference type="Proteomes" id="UP000569329">
    <property type="component" value="Unassembled WGS sequence"/>
</dbReference>
<proteinExistence type="predicted"/>
<reference evidence="1 2" key="1">
    <citation type="submission" date="2020-07" db="EMBL/GenBank/DDBJ databases">
        <title>Sequencing the genomes of 1000 actinobacteria strains.</title>
        <authorList>
            <person name="Klenk H.-P."/>
        </authorList>
    </citation>
    <scope>NUCLEOTIDE SEQUENCE [LARGE SCALE GENOMIC DNA]</scope>
    <source>
        <strain evidence="1 2">DSM 45975</strain>
    </source>
</reference>
<evidence type="ECO:0000313" key="1">
    <source>
        <dbReference type="EMBL" id="MBA8824138.1"/>
    </source>
</evidence>
<dbReference type="AlphaFoldDB" id="A0A839DZG9"/>
<gene>
    <name evidence="1" type="ORF">FHX42_001467</name>
</gene>
<keyword evidence="2" id="KW-1185">Reference proteome</keyword>
<name>A0A839DZG9_9PSEU</name>
<sequence length="50" mass="4907">MAPTLVVLIGNTGFATLASAALSGVRTLTVGAVLSSLVGTLVPQATPGRR</sequence>
<protein>
    <submittedName>
        <fullName evidence="1">Uncharacterized protein</fullName>
    </submittedName>
</protein>
<accession>A0A839DZG9</accession>
<organism evidence="1 2">
    <name type="scientific">Halosaccharopolyspora lacisalsi</name>
    <dbReference type="NCBI Taxonomy" id="1000566"/>
    <lineage>
        <taxon>Bacteria</taxon>
        <taxon>Bacillati</taxon>
        <taxon>Actinomycetota</taxon>
        <taxon>Actinomycetes</taxon>
        <taxon>Pseudonocardiales</taxon>
        <taxon>Pseudonocardiaceae</taxon>
        <taxon>Halosaccharopolyspora</taxon>
    </lineage>
</organism>